<dbReference type="PANTHER" id="PTHR23028:SF131">
    <property type="entry name" value="BLR2367 PROTEIN"/>
    <property type="match status" value="1"/>
</dbReference>
<organism evidence="3 4">
    <name type="scientific">Sphingobacterium griseoflavum</name>
    <dbReference type="NCBI Taxonomy" id="1474952"/>
    <lineage>
        <taxon>Bacteria</taxon>
        <taxon>Pseudomonadati</taxon>
        <taxon>Bacteroidota</taxon>
        <taxon>Sphingobacteriia</taxon>
        <taxon>Sphingobacteriales</taxon>
        <taxon>Sphingobacteriaceae</taxon>
        <taxon>Sphingobacterium</taxon>
    </lineage>
</organism>
<dbReference type="InterPro" id="IPR050879">
    <property type="entry name" value="Acyltransferase_3"/>
</dbReference>
<keyword evidence="1" id="KW-0812">Transmembrane</keyword>
<evidence type="ECO:0000313" key="3">
    <source>
        <dbReference type="EMBL" id="GHE39751.1"/>
    </source>
</evidence>
<protein>
    <submittedName>
        <fullName evidence="3">Acyltransferase</fullName>
    </submittedName>
</protein>
<dbReference type="Pfam" id="PF01757">
    <property type="entry name" value="Acyl_transf_3"/>
    <property type="match status" value="1"/>
</dbReference>
<dbReference type="PANTHER" id="PTHR23028">
    <property type="entry name" value="ACETYLTRANSFERASE"/>
    <property type="match status" value="1"/>
</dbReference>
<accession>A0ABQ3HWW8</accession>
<keyword evidence="3" id="KW-0808">Transferase</keyword>
<dbReference type="EMBL" id="BNAF01000008">
    <property type="protein sequence ID" value="GHE39751.1"/>
    <property type="molecule type" value="Genomic_DNA"/>
</dbReference>
<name>A0ABQ3HWW8_9SPHI</name>
<keyword evidence="4" id="KW-1185">Reference proteome</keyword>
<sequence length="355" mass="40448">MNAKIESLQIIRAVAAILVVICHIWNDGWLGAEIVALGGYGVDLFFILSGFIMCLTVKLNSKSKSANAFYFLSKRIVRIFPIYIICAVPLLLFNIKAEGPKDMFFYVGNFFLLPSFNANLDYRLVLGPGWTLVYEMIFYYIFSLLMLLTLSKRSLLQFIIGSMLCIVSIYRLFNLQGPQGGWVNISYILGDTLLINFVLGIVCFYIYEALKGKVKIKISYGLIFLLIMTVFAAYLYSEKGLPRLIAYGLPAFFSVSFLTLTNHISLENKGLKSLVAIGNASYSIYLTHYYFAFFKPKFVSRSQYFNMDFTMFLNLLDILLVLSAVGGGMLFYRWVEQPIIKYSSKRLWLNKKTTA</sequence>
<feature type="domain" description="Acyltransferase 3" evidence="2">
    <location>
        <begin position="6"/>
        <end position="325"/>
    </location>
</feature>
<proteinExistence type="predicted"/>
<comment type="caution">
    <text evidence="3">The sequence shown here is derived from an EMBL/GenBank/DDBJ whole genome shotgun (WGS) entry which is preliminary data.</text>
</comment>
<feature type="transmembrane region" description="Helical" evidence="1">
    <location>
        <begin position="219"/>
        <end position="237"/>
    </location>
</feature>
<keyword evidence="1" id="KW-1133">Transmembrane helix</keyword>
<feature type="transmembrane region" description="Helical" evidence="1">
    <location>
        <begin position="243"/>
        <end position="261"/>
    </location>
</feature>
<feature type="transmembrane region" description="Helical" evidence="1">
    <location>
        <begin position="32"/>
        <end position="55"/>
    </location>
</feature>
<evidence type="ECO:0000259" key="2">
    <source>
        <dbReference type="Pfam" id="PF01757"/>
    </source>
</evidence>
<feature type="transmembrane region" description="Helical" evidence="1">
    <location>
        <begin position="273"/>
        <end position="291"/>
    </location>
</feature>
<reference evidence="4" key="1">
    <citation type="journal article" date="2019" name="Int. J. Syst. Evol. Microbiol.">
        <title>The Global Catalogue of Microorganisms (GCM) 10K type strain sequencing project: providing services to taxonomists for standard genome sequencing and annotation.</title>
        <authorList>
            <consortium name="The Broad Institute Genomics Platform"/>
            <consortium name="The Broad Institute Genome Sequencing Center for Infectious Disease"/>
            <person name="Wu L."/>
            <person name="Ma J."/>
        </authorList>
    </citation>
    <scope>NUCLEOTIDE SEQUENCE [LARGE SCALE GENOMIC DNA]</scope>
    <source>
        <strain evidence="4">CGMCC 1.12966</strain>
    </source>
</reference>
<feature type="transmembrane region" description="Helical" evidence="1">
    <location>
        <begin position="185"/>
        <end position="207"/>
    </location>
</feature>
<dbReference type="RefSeq" id="WP_189626893.1">
    <property type="nucleotide sequence ID" value="NZ_BNAF01000008.1"/>
</dbReference>
<feature type="transmembrane region" description="Helical" evidence="1">
    <location>
        <begin position="311"/>
        <end position="335"/>
    </location>
</feature>
<dbReference type="InterPro" id="IPR002656">
    <property type="entry name" value="Acyl_transf_3_dom"/>
</dbReference>
<feature type="transmembrane region" description="Helical" evidence="1">
    <location>
        <begin position="7"/>
        <end position="26"/>
    </location>
</feature>
<keyword evidence="3" id="KW-0012">Acyltransferase</keyword>
<dbReference type="GO" id="GO:0016746">
    <property type="term" value="F:acyltransferase activity"/>
    <property type="evidence" value="ECO:0007669"/>
    <property type="project" value="UniProtKB-KW"/>
</dbReference>
<keyword evidence="1" id="KW-0472">Membrane</keyword>
<feature type="transmembrane region" description="Helical" evidence="1">
    <location>
        <begin position="129"/>
        <end position="148"/>
    </location>
</feature>
<evidence type="ECO:0000313" key="4">
    <source>
        <dbReference type="Proteomes" id="UP000620550"/>
    </source>
</evidence>
<dbReference type="Proteomes" id="UP000620550">
    <property type="component" value="Unassembled WGS sequence"/>
</dbReference>
<feature type="transmembrane region" description="Helical" evidence="1">
    <location>
        <begin position="76"/>
        <end position="95"/>
    </location>
</feature>
<gene>
    <name evidence="3" type="ORF">GCM10017764_23820</name>
</gene>
<evidence type="ECO:0000256" key="1">
    <source>
        <dbReference type="SAM" id="Phobius"/>
    </source>
</evidence>
<feature type="transmembrane region" description="Helical" evidence="1">
    <location>
        <begin position="155"/>
        <end position="173"/>
    </location>
</feature>